<feature type="signal peptide" evidence="1">
    <location>
        <begin position="1"/>
        <end position="27"/>
    </location>
</feature>
<accession>A0A418NI90</accession>
<evidence type="ECO:0008006" key="4">
    <source>
        <dbReference type="Google" id="ProtNLM"/>
    </source>
</evidence>
<protein>
    <recommendedName>
        <fullName evidence="4">Secreted protein</fullName>
    </recommendedName>
</protein>
<comment type="caution">
    <text evidence="2">The sequence shown here is derived from an EMBL/GenBank/DDBJ whole genome shotgun (WGS) entry which is preliminary data.</text>
</comment>
<name>A0A418NI90_9SPHN</name>
<evidence type="ECO:0000313" key="3">
    <source>
        <dbReference type="Proteomes" id="UP000285092"/>
    </source>
</evidence>
<reference evidence="2 3" key="1">
    <citation type="submission" date="2018-08" db="EMBL/GenBank/DDBJ databases">
        <title>Altererythrobacter sp.Ery1 and Ery12, the genome sequencing of novel strains in genus Alterythrobacter.</title>
        <authorList>
            <person name="Cheng H."/>
            <person name="Wu Y.-H."/>
            <person name="Fang C."/>
            <person name="Xu X.-W."/>
        </authorList>
    </citation>
    <scope>NUCLEOTIDE SEQUENCE [LARGE SCALE GENOMIC DNA]</scope>
    <source>
        <strain evidence="2 3">Ery1</strain>
    </source>
</reference>
<dbReference type="EMBL" id="QXFK01000015">
    <property type="protein sequence ID" value="RIV78617.1"/>
    <property type="molecule type" value="Genomic_DNA"/>
</dbReference>
<keyword evidence="3" id="KW-1185">Reference proteome</keyword>
<dbReference type="AlphaFoldDB" id="A0A418NI90"/>
<organism evidence="2 3">
    <name type="scientific">Pelagerythrobacter aerophilus</name>
    <dbReference type="NCBI Taxonomy" id="2306995"/>
    <lineage>
        <taxon>Bacteria</taxon>
        <taxon>Pseudomonadati</taxon>
        <taxon>Pseudomonadota</taxon>
        <taxon>Alphaproteobacteria</taxon>
        <taxon>Sphingomonadales</taxon>
        <taxon>Erythrobacteraceae</taxon>
        <taxon>Pelagerythrobacter</taxon>
    </lineage>
</organism>
<evidence type="ECO:0000313" key="2">
    <source>
        <dbReference type="EMBL" id="RIV78617.1"/>
    </source>
</evidence>
<dbReference type="Proteomes" id="UP000285092">
    <property type="component" value="Unassembled WGS sequence"/>
</dbReference>
<proteinExistence type="predicted"/>
<keyword evidence="1" id="KW-0732">Signal</keyword>
<gene>
    <name evidence="2" type="ORF">D2V04_07370</name>
</gene>
<feature type="chain" id="PRO_5019251587" description="Secreted protein" evidence="1">
    <location>
        <begin position="28"/>
        <end position="329"/>
    </location>
</feature>
<sequence>MRTLRDAFWAIVALSLASQTAPTAVLAQSMPDGSQPAACVGLNRDNPVPLDSRIGRPDPAIIEIFSGAGASAISAHELTPQELTIVKRALARLPRLHRDVLQHHLRRLSFLDLQPGSGSALTSRAGLDETRSQFDITLRASLLDESLTAFLNTKEARLFEDDGSGFSVEFDAGQSDALAYILLHEATHIVDQVLGLSEKATGSFRADIWKDLRTLSEPHASSLAARTPFRRAPAIPRRYSPAFYESLRKSPFVSFYASAAAPEDLAELFAWQQLASRFNQSLTLTVRDREGFALYRYEPLKAPEVSLRFSEVQALLDRYEQHCGSVTKP</sequence>
<evidence type="ECO:0000256" key="1">
    <source>
        <dbReference type="SAM" id="SignalP"/>
    </source>
</evidence>